<dbReference type="InterPro" id="IPR054190">
    <property type="entry name" value="DUF6895"/>
</dbReference>
<comment type="caution">
    <text evidence="3">The sequence shown here is derived from an EMBL/GenBank/DDBJ whole genome shotgun (WGS) entry which is preliminary data.</text>
</comment>
<evidence type="ECO:0000259" key="2">
    <source>
        <dbReference type="Pfam" id="PF21836"/>
    </source>
</evidence>
<dbReference type="Proteomes" id="UP000608024">
    <property type="component" value="Unassembled WGS sequence"/>
</dbReference>
<accession>A0A919A2D1</accession>
<dbReference type="RefSeq" id="WP_190139291.1">
    <property type="nucleotide sequence ID" value="NZ_BNBT01000134.1"/>
</dbReference>
<evidence type="ECO:0000256" key="1">
    <source>
        <dbReference type="SAM" id="MobiDB-lite"/>
    </source>
</evidence>
<proteinExistence type="predicted"/>
<dbReference type="EMBL" id="BNBT01000134">
    <property type="protein sequence ID" value="GHE84364.1"/>
    <property type="molecule type" value="Genomic_DNA"/>
</dbReference>
<feature type="domain" description="DUF6895" evidence="2">
    <location>
        <begin position="14"/>
        <end position="300"/>
    </location>
</feature>
<protein>
    <recommendedName>
        <fullName evidence="2">DUF6895 domain-containing protein</fullName>
    </recommendedName>
</protein>
<name>A0A919A2D1_9ACTN</name>
<dbReference type="Pfam" id="PF21836">
    <property type="entry name" value="DUF6895"/>
    <property type="match status" value="1"/>
</dbReference>
<sequence>MSNAFARTAHDIGSRALTWLHTHRAHGALSPSVRAELGRDADAYKTVGELTLAASLVLRGGVAGTTELALARELLEHCWHQLGDGSLLYERLLRHPLTTDAIETYAHFARSGYRFPELERLIAHTVALRSTHAVEHVPNRRLAVANAARVIGLDTGPGAYDWDGLTRATWLGATPEPWHIDWLTGYSVTHTAFHLTDWGRLPGGLPADIATYLTHWLPVWTDIWAEAGHWDLMAELMIVGACLPEPWTEAADWQRLAAVQHEDGLVPRDAQPVDDEDDDDPARRFDAHYHPTVVAAVAATTALTRALDAPWQPGS</sequence>
<reference evidence="3" key="1">
    <citation type="journal article" date="2014" name="Int. J. Syst. Evol. Microbiol.">
        <title>Complete genome sequence of Corynebacterium casei LMG S-19264T (=DSM 44701T), isolated from a smear-ripened cheese.</title>
        <authorList>
            <consortium name="US DOE Joint Genome Institute (JGI-PGF)"/>
            <person name="Walter F."/>
            <person name="Albersmeier A."/>
            <person name="Kalinowski J."/>
            <person name="Ruckert C."/>
        </authorList>
    </citation>
    <scope>NUCLEOTIDE SEQUENCE</scope>
    <source>
        <strain evidence="3">JCM 4784</strain>
    </source>
</reference>
<evidence type="ECO:0000313" key="4">
    <source>
        <dbReference type="Proteomes" id="UP000608024"/>
    </source>
</evidence>
<feature type="region of interest" description="Disordered" evidence="1">
    <location>
        <begin position="264"/>
        <end position="283"/>
    </location>
</feature>
<keyword evidence="4" id="KW-1185">Reference proteome</keyword>
<organism evidence="3 4">
    <name type="scientific">Streptomyces longispororuber</name>
    <dbReference type="NCBI Taxonomy" id="68230"/>
    <lineage>
        <taxon>Bacteria</taxon>
        <taxon>Bacillati</taxon>
        <taxon>Actinomycetota</taxon>
        <taxon>Actinomycetes</taxon>
        <taxon>Kitasatosporales</taxon>
        <taxon>Streptomycetaceae</taxon>
        <taxon>Streptomyces</taxon>
    </lineage>
</organism>
<dbReference type="AlphaFoldDB" id="A0A919A2D1"/>
<gene>
    <name evidence="3" type="ORF">GCM10018785_60440</name>
</gene>
<evidence type="ECO:0000313" key="3">
    <source>
        <dbReference type="EMBL" id="GHE84364.1"/>
    </source>
</evidence>
<reference evidence="3" key="2">
    <citation type="submission" date="2020-09" db="EMBL/GenBank/DDBJ databases">
        <authorList>
            <person name="Sun Q."/>
            <person name="Ohkuma M."/>
        </authorList>
    </citation>
    <scope>NUCLEOTIDE SEQUENCE</scope>
    <source>
        <strain evidence="3">JCM 4784</strain>
    </source>
</reference>